<proteinExistence type="predicted"/>
<keyword evidence="2" id="KW-1185">Reference proteome</keyword>
<comment type="caution">
    <text evidence="1">The sequence shown here is derived from an EMBL/GenBank/DDBJ whole genome shotgun (WGS) entry which is preliminary data.</text>
</comment>
<dbReference type="EMBL" id="LXQA010623164">
    <property type="protein sequence ID" value="MCI62670.1"/>
    <property type="molecule type" value="Genomic_DNA"/>
</dbReference>
<accession>A0A392TR60</accession>
<name>A0A392TR60_9FABA</name>
<dbReference type="AlphaFoldDB" id="A0A392TR60"/>
<reference evidence="1 2" key="1">
    <citation type="journal article" date="2018" name="Front. Plant Sci.">
        <title>Red Clover (Trifolium pratense) and Zigzag Clover (T. medium) - A Picture of Genomic Similarities and Differences.</title>
        <authorList>
            <person name="Dluhosova J."/>
            <person name="Istvanek J."/>
            <person name="Nedelnik J."/>
            <person name="Repkova J."/>
        </authorList>
    </citation>
    <scope>NUCLEOTIDE SEQUENCE [LARGE SCALE GENOMIC DNA]</scope>
    <source>
        <strain evidence="2">cv. 10/8</strain>
        <tissue evidence="1">Leaf</tissue>
    </source>
</reference>
<dbReference type="Proteomes" id="UP000265520">
    <property type="component" value="Unassembled WGS sequence"/>
</dbReference>
<organism evidence="1 2">
    <name type="scientific">Trifolium medium</name>
    <dbReference type="NCBI Taxonomy" id="97028"/>
    <lineage>
        <taxon>Eukaryota</taxon>
        <taxon>Viridiplantae</taxon>
        <taxon>Streptophyta</taxon>
        <taxon>Embryophyta</taxon>
        <taxon>Tracheophyta</taxon>
        <taxon>Spermatophyta</taxon>
        <taxon>Magnoliopsida</taxon>
        <taxon>eudicotyledons</taxon>
        <taxon>Gunneridae</taxon>
        <taxon>Pentapetalae</taxon>
        <taxon>rosids</taxon>
        <taxon>fabids</taxon>
        <taxon>Fabales</taxon>
        <taxon>Fabaceae</taxon>
        <taxon>Papilionoideae</taxon>
        <taxon>50 kb inversion clade</taxon>
        <taxon>NPAAA clade</taxon>
        <taxon>Hologalegina</taxon>
        <taxon>IRL clade</taxon>
        <taxon>Trifolieae</taxon>
        <taxon>Trifolium</taxon>
    </lineage>
</organism>
<protein>
    <submittedName>
        <fullName evidence="1">Uncharacterized protein</fullName>
    </submittedName>
</protein>
<sequence>MLEPRSSNASSMVIPFMEQGMVNFPGSGSFGGSFFRNSLSGSSSISSKNAL</sequence>
<feature type="non-terminal residue" evidence="1">
    <location>
        <position position="51"/>
    </location>
</feature>
<evidence type="ECO:0000313" key="1">
    <source>
        <dbReference type="EMBL" id="MCI62670.1"/>
    </source>
</evidence>
<evidence type="ECO:0000313" key="2">
    <source>
        <dbReference type="Proteomes" id="UP000265520"/>
    </source>
</evidence>